<dbReference type="Proteomes" id="UP001339911">
    <property type="component" value="Unassembled WGS sequence"/>
</dbReference>
<evidence type="ECO:0000313" key="2">
    <source>
        <dbReference type="EMBL" id="MEE6306742.1"/>
    </source>
</evidence>
<accession>A0ABU7S9X5</accession>
<comment type="caution">
    <text evidence="2">The sequence shown here is derived from an EMBL/GenBank/DDBJ whole genome shotgun (WGS) entry which is preliminary data.</text>
</comment>
<dbReference type="PANTHER" id="PTHR43792:SF1">
    <property type="entry name" value="N-ACETYLTRANSFERASE DOMAIN-CONTAINING PROTEIN"/>
    <property type="match status" value="1"/>
</dbReference>
<dbReference type="PANTHER" id="PTHR43792">
    <property type="entry name" value="GNAT FAMILY, PUTATIVE (AFU_ORTHOLOGUE AFUA_3G00765)-RELATED-RELATED"/>
    <property type="match status" value="1"/>
</dbReference>
<feature type="domain" description="N-acetyltransferase" evidence="1">
    <location>
        <begin position="9"/>
        <end position="180"/>
    </location>
</feature>
<dbReference type="Gene3D" id="3.40.630.30">
    <property type="match status" value="1"/>
</dbReference>
<gene>
    <name evidence="2" type="ORF">V1634_07880</name>
</gene>
<dbReference type="EMBL" id="JAZGQL010000005">
    <property type="protein sequence ID" value="MEE6306742.1"/>
    <property type="molecule type" value="Genomic_DNA"/>
</dbReference>
<dbReference type="InterPro" id="IPR051531">
    <property type="entry name" value="N-acetyltransferase"/>
</dbReference>
<dbReference type="PROSITE" id="PS51186">
    <property type="entry name" value="GNAT"/>
    <property type="match status" value="1"/>
</dbReference>
<sequence length="180" mass="20136">MTIYETERLVVRDWTLEPDDLARVFDTYSRPAVVRFLGAPTLPLREPADAAETVRRWHARNAEFDAGYGIWAMQRRDDGLVVGTVMLKPLPGRDETKLTDDIEVGWHLHPDSWGHGYATEAGRGAVERGFAAGVPEIYAVVSPGNEASMAVARRIGLTPIGRRTDWYGGEELETFRISRP</sequence>
<dbReference type="InterPro" id="IPR000182">
    <property type="entry name" value="GNAT_dom"/>
</dbReference>
<protein>
    <submittedName>
        <fullName evidence="2">GNAT family N-acetyltransferase</fullName>
    </submittedName>
</protein>
<evidence type="ECO:0000313" key="3">
    <source>
        <dbReference type="Proteomes" id="UP001339911"/>
    </source>
</evidence>
<name>A0ABU7S9X5_9ACTN</name>
<keyword evidence="3" id="KW-1185">Reference proteome</keyword>
<reference evidence="2 3" key="1">
    <citation type="submission" date="2024-01" db="EMBL/GenBank/DDBJ databases">
        <title>Genome insights into Plantactinospora veratri sp. nov.</title>
        <authorList>
            <person name="Wang L."/>
        </authorList>
    </citation>
    <scope>NUCLEOTIDE SEQUENCE [LARGE SCALE GENOMIC DNA]</scope>
    <source>
        <strain evidence="2 3">NEAU-FHS4</strain>
    </source>
</reference>
<dbReference type="RefSeq" id="WP_331207077.1">
    <property type="nucleotide sequence ID" value="NZ_JAZGQL010000005.1"/>
</dbReference>
<evidence type="ECO:0000259" key="1">
    <source>
        <dbReference type="PROSITE" id="PS51186"/>
    </source>
</evidence>
<dbReference type="SUPFAM" id="SSF55729">
    <property type="entry name" value="Acyl-CoA N-acyltransferases (Nat)"/>
    <property type="match status" value="1"/>
</dbReference>
<organism evidence="2 3">
    <name type="scientific">Plantactinospora veratri</name>
    <dbReference type="NCBI Taxonomy" id="1436122"/>
    <lineage>
        <taxon>Bacteria</taxon>
        <taxon>Bacillati</taxon>
        <taxon>Actinomycetota</taxon>
        <taxon>Actinomycetes</taxon>
        <taxon>Micromonosporales</taxon>
        <taxon>Micromonosporaceae</taxon>
        <taxon>Plantactinospora</taxon>
    </lineage>
</organism>
<dbReference type="InterPro" id="IPR016181">
    <property type="entry name" value="Acyl_CoA_acyltransferase"/>
</dbReference>
<dbReference type="Pfam" id="PF13302">
    <property type="entry name" value="Acetyltransf_3"/>
    <property type="match status" value="1"/>
</dbReference>
<proteinExistence type="predicted"/>